<evidence type="ECO:0000256" key="1">
    <source>
        <dbReference type="SAM" id="MobiDB-lite"/>
    </source>
</evidence>
<dbReference type="Proteomes" id="UP000313359">
    <property type="component" value="Unassembled WGS sequence"/>
</dbReference>
<feature type="compositionally biased region" description="Basic residues" evidence="1">
    <location>
        <begin position="13"/>
        <end position="25"/>
    </location>
</feature>
<gene>
    <name evidence="2" type="ORF">L227DRAFT_209864</name>
</gene>
<proteinExistence type="predicted"/>
<organism evidence="2 3">
    <name type="scientific">Lentinus tigrinus ALCF2SS1-6</name>
    <dbReference type="NCBI Taxonomy" id="1328759"/>
    <lineage>
        <taxon>Eukaryota</taxon>
        <taxon>Fungi</taxon>
        <taxon>Dikarya</taxon>
        <taxon>Basidiomycota</taxon>
        <taxon>Agaricomycotina</taxon>
        <taxon>Agaricomycetes</taxon>
        <taxon>Polyporales</taxon>
        <taxon>Polyporaceae</taxon>
        <taxon>Lentinus</taxon>
    </lineage>
</organism>
<feature type="compositionally biased region" description="Polar residues" evidence="1">
    <location>
        <begin position="29"/>
        <end position="41"/>
    </location>
</feature>
<keyword evidence="3" id="KW-1185">Reference proteome</keyword>
<dbReference type="EMBL" id="ML122252">
    <property type="protein sequence ID" value="RPD65382.1"/>
    <property type="molecule type" value="Genomic_DNA"/>
</dbReference>
<protein>
    <submittedName>
        <fullName evidence="2">Uncharacterized protein</fullName>
    </submittedName>
</protein>
<reference evidence="2" key="1">
    <citation type="journal article" date="2018" name="Genome Biol. Evol.">
        <title>Genomics and development of Lentinus tigrinus, a white-rot wood-decaying mushroom with dimorphic fruiting bodies.</title>
        <authorList>
            <person name="Wu B."/>
            <person name="Xu Z."/>
            <person name="Knudson A."/>
            <person name="Carlson A."/>
            <person name="Chen N."/>
            <person name="Kovaka S."/>
            <person name="LaButti K."/>
            <person name="Lipzen A."/>
            <person name="Pennachio C."/>
            <person name="Riley R."/>
            <person name="Schakwitz W."/>
            <person name="Umezawa K."/>
            <person name="Ohm R.A."/>
            <person name="Grigoriev I.V."/>
            <person name="Nagy L.G."/>
            <person name="Gibbons J."/>
            <person name="Hibbett D."/>
        </authorList>
    </citation>
    <scope>NUCLEOTIDE SEQUENCE [LARGE SCALE GENOMIC DNA]</scope>
    <source>
        <strain evidence="2">ALCF2SS1-6</strain>
    </source>
</reference>
<feature type="region of interest" description="Disordered" evidence="1">
    <location>
        <begin position="1"/>
        <end position="41"/>
    </location>
</feature>
<sequence length="209" mass="22917">MHNMQVMVAQVHRASRRRRKHRRGGTSRMASTRRNEQNGQHTLSVATECAGRAKAWYGGVVCPELALGPDVSPPVFEGVAMSSRLLVGGGSIPLPIHAMRMTRSHHKLQIPCPKHSRLPFPTSAATGVWGGSRDTWSVARVVKCLVLCSDSYASAVSVHVPLRLSQPAHHRELDPSTFLGSPCVYLEESKVPPQRRTFAPFIVLDITST</sequence>
<evidence type="ECO:0000313" key="3">
    <source>
        <dbReference type="Proteomes" id="UP000313359"/>
    </source>
</evidence>
<evidence type="ECO:0000313" key="2">
    <source>
        <dbReference type="EMBL" id="RPD65382.1"/>
    </source>
</evidence>
<dbReference type="AlphaFoldDB" id="A0A5C2SNN5"/>
<name>A0A5C2SNN5_9APHY</name>
<accession>A0A5C2SNN5</accession>